<keyword evidence="1" id="KW-0472">Membrane</keyword>
<comment type="caution">
    <text evidence="2">The sequence shown here is derived from an EMBL/GenBank/DDBJ whole genome shotgun (WGS) entry which is preliminary data.</text>
</comment>
<sequence length="91" mass="10652">MRLWSRIKRAWLEYWREDEFDNSMKHLSQSDKRSIWHGAFIMCMATVSLCCFVIATSNLRVSRQNEKGKEVLNTIGAYMASATRALKNICF</sequence>
<proteinExistence type="predicted"/>
<keyword evidence="3" id="KW-1185">Reference proteome</keyword>
<dbReference type="EMBL" id="QGQD01000027">
    <property type="protein sequence ID" value="TLD01789.1"/>
    <property type="molecule type" value="Genomic_DNA"/>
</dbReference>
<evidence type="ECO:0000256" key="1">
    <source>
        <dbReference type="SAM" id="Phobius"/>
    </source>
</evidence>
<dbReference type="RefSeq" id="WP_138002087.1">
    <property type="nucleotide sequence ID" value="NZ_QGQD01000027.1"/>
</dbReference>
<evidence type="ECO:0000313" key="2">
    <source>
        <dbReference type="EMBL" id="TLD01789.1"/>
    </source>
</evidence>
<dbReference type="STRING" id="180332.GCA_000797495_01458"/>
<evidence type="ECO:0000313" key="3">
    <source>
        <dbReference type="Proteomes" id="UP000306509"/>
    </source>
</evidence>
<feature type="transmembrane region" description="Helical" evidence="1">
    <location>
        <begin position="34"/>
        <end position="55"/>
    </location>
</feature>
<reference evidence="2 3" key="1">
    <citation type="journal article" date="2019" name="Anaerobe">
        <title>Detection of Robinsoniella peoriensis in multiple bone samples of a trauma patient.</title>
        <authorList>
            <person name="Schrottner P."/>
            <person name="Hartwich K."/>
            <person name="Bunk B."/>
            <person name="Schober I."/>
            <person name="Helbig S."/>
            <person name="Rudolph W.W."/>
            <person name="Gunzer F."/>
        </authorList>
    </citation>
    <scope>NUCLEOTIDE SEQUENCE [LARGE SCALE GENOMIC DNA]</scope>
    <source>
        <strain evidence="2 3">DSM 106044</strain>
    </source>
</reference>
<protein>
    <submittedName>
        <fullName evidence="2">Uncharacterized protein</fullName>
    </submittedName>
</protein>
<organism evidence="2 3">
    <name type="scientific">Robinsoniella peoriensis</name>
    <dbReference type="NCBI Taxonomy" id="180332"/>
    <lineage>
        <taxon>Bacteria</taxon>
        <taxon>Bacillati</taxon>
        <taxon>Bacillota</taxon>
        <taxon>Clostridia</taxon>
        <taxon>Lachnospirales</taxon>
        <taxon>Lachnospiraceae</taxon>
        <taxon>Robinsoniella</taxon>
    </lineage>
</organism>
<accession>A0A4U8QAW4</accession>
<keyword evidence="1" id="KW-0812">Transmembrane</keyword>
<keyword evidence="1" id="KW-1133">Transmembrane helix</keyword>
<name>A0A4U8QAW4_9FIRM</name>
<dbReference type="AlphaFoldDB" id="A0A4U8QAW4"/>
<gene>
    <name evidence="2" type="ORF">DSM106044_01335</name>
</gene>
<dbReference type="Proteomes" id="UP000306509">
    <property type="component" value="Unassembled WGS sequence"/>
</dbReference>